<keyword evidence="4" id="KW-0249">Electron transport</keyword>
<evidence type="ECO:0000313" key="9">
    <source>
        <dbReference type="Proteomes" id="UP001601992"/>
    </source>
</evidence>
<dbReference type="RefSeq" id="WP_040823934.1">
    <property type="nucleotide sequence ID" value="NZ_JBIAQY010000031.1"/>
</dbReference>
<dbReference type="PANTHER" id="PTHR36923">
    <property type="entry name" value="FERREDOXIN"/>
    <property type="match status" value="1"/>
</dbReference>
<evidence type="ECO:0000256" key="1">
    <source>
        <dbReference type="ARBA" id="ARBA00001927"/>
    </source>
</evidence>
<keyword evidence="2" id="KW-0813">Transport</keyword>
<accession>A0ABW6SF08</accession>
<evidence type="ECO:0000256" key="4">
    <source>
        <dbReference type="ARBA" id="ARBA00022982"/>
    </source>
</evidence>
<evidence type="ECO:0000256" key="3">
    <source>
        <dbReference type="ARBA" id="ARBA00022723"/>
    </source>
</evidence>
<organism evidence="8 9">
    <name type="scientific">Nocardia jiangxiensis</name>
    <dbReference type="NCBI Taxonomy" id="282685"/>
    <lineage>
        <taxon>Bacteria</taxon>
        <taxon>Bacillati</taxon>
        <taxon>Actinomycetota</taxon>
        <taxon>Actinomycetes</taxon>
        <taxon>Mycobacteriales</taxon>
        <taxon>Nocardiaceae</taxon>
        <taxon>Nocardia</taxon>
    </lineage>
</organism>
<dbReference type="PANTHER" id="PTHR36923:SF3">
    <property type="entry name" value="FERREDOXIN"/>
    <property type="match status" value="1"/>
</dbReference>
<evidence type="ECO:0000256" key="2">
    <source>
        <dbReference type="ARBA" id="ARBA00022448"/>
    </source>
</evidence>
<comment type="caution">
    <text evidence="8">The sequence shown here is derived from an EMBL/GenBank/DDBJ whole genome shotgun (WGS) entry which is preliminary data.</text>
</comment>
<dbReference type="SUPFAM" id="SSF54862">
    <property type="entry name" value="4Fe-4S ferredoxins"/>
    <property type="match status" value="1"/>
</dbReference>
<gene>
    <name evidence="8" type="ORF">ACFYXQ_44465</name>
</gene>
<keyword evidence="9" id="KW-1185">Reference proteome</keyword>
<evidence type="ECO:0000256" key="7">
    <source>
        <dbReference type="ARBA" id="ARBA00023291"/>
    </source>
</evidence>
<dbReference type="Pfam" id="PF13459">
    <property type="entry name" value="Fer4_15"/>
    <property type="match status" value="1"/>
</dbReference>
<keyword evidence="3" id="KW-0479">Metal-binding</keyword>
<dbReference type="EMBL" id="JBIAQY010000031">
    <property type="protein sequence ID" value="MFF3574824.1"/>
    <property type="molecule type" value="Genomic_DNA"/>
</dbReference>
<reference evidence="8 9" key="1">
    <citation type="submission" date="2024-10" db="EMBL/GenBank/DDBJ databases">
        <title>The Natural Products Discovery Center: Release of the First 8490 Sequenced Strains for Exploring Actinobacteria Biosynthetic Diversity.</title>
        <authorList>
            <person name="Kalkreuter E."/>
            <person name="Kautsar S.A."/>
            <person name="Yang D."/>
            <person name="Bader C.D."/>
            <person name="Teijaro C.N."/>
            <person name="Fluegel L."/>
            <person name="Davis C.M."/>
            <person name="Simpson J.R."/>
            <person name="Lauterbach L."/>
            <person name="Steele A.D."/>
            <person name="Gui C."/>
            <person name="Meng S."/>
            <person name="Li G."/>
            <person name="Viehrig K."/>
            <person name="Ye F."/>
            <person name="Su P."/>
            <person name="Kiefer A.F."/>
            <person name="Nichols A."/>
            <person name="Cepeda A.J."/>
            <person name="Yan W."/>
            <person name="Fan B."/>
            <person name="Jiang Y."/>
            <person name="Adhikari A."/>
            <person name="Zheng C.-J."/>
            <person name="Schuster L."/>
            <person name="Cowan T.M."/>
            <person name="Smanski M.J."/>
            <person name="Chevrette M.G."/>
            <person name="De Carvalho L.P.S."/>
            <person name="Shen B."/>
        </authorList>
    </citation>
    <scope>NUCLEOTIDE SEQUENCE [LARGE SCALE GENOMIC DNA]</scope>
    <source>
        <strain evidence="8 9">NPDC002593</strain>
    </source>
</reference>
<evidence type="ECO:0000256" key="5">
    <source>
        <dbReference type="ARBA" id="ARBA00023004"/>
    </source>
</evidence>
<keyword evidence="7" id="KW-0003">3Fe-4S</keyword>
<sequence>MRVHIELDQCEGHGLCAATAPDLYELDDDGYAAEADLDVPEGMLGEAESGVSACPMRAIRLVTE</sequence>
<evidence type="ECO:0000313" key="8">
    <source>
        <dbReference type="EMBL" id="MFF3574824.1"/>
    </source>
</evidence>
<keyword evidence="6" id="KW-0411">Iron-sulfur</keyword>
<protein>
    <submittedName>
        <fullName evidence="8">Ferredoxin</fullName>
    </submittedName>
</protein>
<dbReference type="Proteomes" id="UP001601992">
    <property type="component" value="Unassembled WGS sequence"/>
</dbReference>
<evidence type="ECO:0000256" key="6">
    <source>
        <dbReference type="ARBA" id="ARBA00023014"/>
    </source>
</evidence>
<dbReference type="InterPro" id="IPR051269">
    <property type="entry name" value="Fe-S_cluster_ET"/>
</dbReference>
<name>A0ABW6SF08_9NOCA</name>
<keyword evidence="5" id="KW-0408">Iron</keyword>
<comment type="cofactor">
    <cofactor evidence="1">
        <name>[3Fe-4S] cluster</name>
        <dbReference type="ChEBI" id="CHEBI:21137"/>
    </cofactor>
</comment>
<dbReference type="Gene3D" id="3.30.70.20">
    <property type="match status" value="1"/>
</dbReference>
<proteinExistence type="predicted"/>